<gene>
    <name evidence="2" type="ORF">APUTEX25_005841</name>
</gene>
<feature type="non-terminal residue" evidence="2">
    <location>
        <position position="169"/>
    </location>
</feature>
<evidence type="ECO:0000313" key="3">
    <source>
        <dbReference type="Proteomes" id="UP000279271"/>
    </source>
</evidence>
<feature type="region of interest" description="Disordered" evidence="1">
    <location>
        <begin position="116"/>
        <end position="169"/>
    </location>
</feature>
<feature type="compositionally biased region" description="Low complexity" evidence="1">
    <location>
        <begin position="121"/>
        <end position="134"/>
    </location>
</feature>
<dbReference type="AlphaFoldDB" id="A0A3M7L199"/>
<accession>A0A3M7L199</accession>
<comment type="caution">
    <text evidence="2">The sequence shown here is derived from an EMBL/GenBank/DDBJ whole genome shotgun (WGS) entry which is preliminary data.</text>
</comment>
<reference evidence="3" key="1">
    <citation type="journal article" date="2018" name="Algal Res.">
        <title>Characterization of plant carbon substrate utilization by Auxenochlorella protothecoides.</title>
        <authorList>
            <person name="Vogler B.W."/>
            <person name="Starkenburg S.R."/>
            <person name="Sudasinghe N."/>
            <person name="Schambach J.Y."/>
            <person name="Rollin J.A."/>
            <person name="Pattathil S."/>
            <person name="Barry A.N."/>
        </authorList>
    </citation>
    <scope>NUCLEOTIDE SEQUENCE [LARGE SCALE GENOMIC DNA]</scope>
    <source>
        <strain evidence="3">UTEX 25</strain>
    </source>
</reference>
<dbReference type="Proteomes" id="UP000279271">
    <property type="component" value="Unassembled WGS sequence"/>
</dbReference>
<feature type="compositionally biased region" description="Polar residues" evidence="1">
    <location>
        <begin position="26"/>
        <end position="47"/>
    </location>
</feature>
<protein>
    <submittedName>
        <fullName evidence="2">Uncharacterized protein</fullName>
    </submittedName>
</protein>
<feature type="region of interest" description="Disordered" evidence="1">
    <location>
        <begin position="26"/>
        <end position="53"/>
    </location>
</feature>
<dbReference type="EMBL" id="QOKY01000159">
    <property type="protein sequence ID" value="RMZ55800.1"/>
    <property type="molecule type" value="Genomic_DNA"/>
</dbReference>
<sequence>MYVAEHVFAEPLKAHCPHLEIPSRDVSSLATTQSEGGTSPSVSSPASFAQHHDKASLAMQEAVLADTQTASWVSGGTAVLAPGDQSVHGSPMRLGHVDCPCLPPLPPHLTSRGFFGESRRTSPTTTPAKRAPPALFKGPPPASSTLVPAWRPLDTPQIPPQNGLHLLLR</sequence>
<name>A0A3M7L199_AUXPR</name>
<proteinExistence type="predicted"/>
<organism evidence="2 3">
    <name type="scientific">Auxenochlorella protothecoides</name>
    <name type="common">Green microalga</name>
    <name type="synonym">Chlorella protothecoides</name>
    <dbReference type="NCBI Taxonomy" id="3075"/>
    <lineage>
        <taxon>Eukaryota</taxon>
        <taxon>Viridiplantae</taxon>
        <taxon>Chlorophyta</taxon>
        <taxon>core chlorophytes</taxon>
        <taxon>Trebouxiophyceae</taxon>
        <taxon>Chlorellales</taxon>
        <taxon>Chlorellaceae</taxon>
        <taxon>Auxenochlorella</taxon>
    </lineage>
</organism>
<evidence type="ECO:0000256" key="1">
    <source>
        <dbReference type="SAM" id="MobiDB-lite"/>
    </source>
</evidence>
<evidence type="ECO:0000313" key="2">
    <source>
        <dbReference type="EMBL" id="RMZ55800.1"/>
    </source>
</evidence>